<organism evidence="2 3">
    <name type="scientific">Pallidibacillus pasinlerensis</name>
    <dbReference type="NCBI Taxonomy" id="2703818"/>
    <lineage>
        <taxon>Bacteria</taxon>
        <taxon>Bacillati</taxon>
        <taxon>Bacillota</taxon>
        <taxon>Bacilli</taxon>
        <taxon>Bacillales</taxon>
        <taxon>Bacillaceae</taxon>
        <taxon>Pallidibacillus</taxon>
    </lineage>
</organism>
<evidence type="ECO:0000313" key="3">
    <source>
        <dbReference type="Proteomes" id="UP000743899"/>
    </source>
</evidence>
<dbReference type="Proteomes" id="UP000743899">
    <property type="component" value="Unassembled WGS sequence"/>
</dbReference>
<name>A0ABX0A728_9BACI</name>
<proteinExistence type="predicted"/>
<keyword evidence="1" id="KW-0812">Transmembrane</keyword>
<dbReference type="RefSeq" id="WP_161921447.1">
    <property type="nucleotide sequence ID" value="NZ_JAACYS010000069.1"/>
</dbReference>
<keyword evidence="3" id="KW-1185">Reference proteome</keyword>
<sequence>MAFIFIIAGLVVLIALIGTMQVAKNPDDRNYHSEKGRNMSRLFWIYLVLLLTVLAVSLAMVYLN</sequence>
<comment type="caution">
    <text evidence="2">The sequence shown here is derived from an EMBL/GenBank/DDBJ whole genome shotgun (WGS) entry which is preliminary data.</text>
</comment>
<evidence type="ECO:0000313" key="2">
    <source>
        <dbReference type="EMBL" id="NCU18617.1"/>
    </source>
</evidence>
<evidence type="ECO:0000256" key="1">
    <source>
        <dbReference type="SAM" id="Phobius"/>
    </source>
</evidence>
<protein>
    <submittedName>
        <fullName evidence="2">Uncharacterized protein</fullName>
    </submittedName>
</protein>
<reference evidence="2 3" key="1">
    <citation type="submission" date="2020-01" db="EMBL/GenBank/DDBJ databases">
        <title>A novel Bacillus sp. from Pasinler.</title>
        <authorList>
            <person name="Adiguzel A."/>
            <person name="Ay H."/>
            <person name="Baltaci M.O."/>
        </authorList>
    </citation>
    <scope>NUCLEOTIDE SEQUENCE [LARGE SCALE GENOMIC DNA]</scope>
    <source>
        <strain evidence="2 3">P1</strain>
    </source>
</reference>
<accession>A0ABX0A728</accession>
<keyword evidence="1" id="KW-0472">Membrane</keyword>
<feature type="transmembrane region" description="Helical" evidence="1">
    <location>
        <begin position="43"/>
        <end position="63"/>
    </location>
</feature>
<keyword evidence="1" id="KW-1133">Transmembrane helix</keyword>
<gene>
    <name evidence="2" type="ORF">GW534_12970</name>
</gene>
<dbReference type="EMBL" id="JAACYS010000069">
    <property type="protein sequence ID" value="NCU18617.1"/>
    <property type="molecule type" value="Genomic_DNA"/>
</dbReference>